<dbReference type="Proteomes" id="UP000887159">
    <property type="component" value="Unassembled WGS sequence"/>
</dbReference>
<name>A0A8X6W2U8_TRICX</name>
<evidence type="ECO:0000313" key="1">
    <source>
        <dbReference type="EMBL" id="GFY27277.1"/>
    </source>
</evidence>
<gene>
    <name evidence="1" type="ORF">TNCV_2068971</name>
</gene>
<protein>
    <submittedName>
        <fullName evidence="1">Uncharacterized protein</fullName>
    </submittedName>
</protein>
<comment type="caution">
    <text evidence="1">The sequence shown here is derived from an EMBL/GenBank/DDBJ whole genome shotgun (WGS) entry which is preliminary data.</text>
</comment>
<reference evidence="1" key="1">
    <citation type="submission" date="2020-08" db="EMBL/GenBank/DDBJ databases">
        <title>Multicomponent nature underlies the extraordinary mechanical properties of spider dragline silk.</title>
        <authorList>
            <person name="Kono N."/>
            <person name="Nakamura H."/>
            <person name="Mori M."/>
            <person name="Yoshida Y."/>
            <person name="Ohtoshi R."/>
            <person name="Malay A.D."/>
            <person name="Moran D.A.P."/>
            <person name="Tomita M."/>
            <person name="Numata K."/>
            <person name="Arakawa K."/>
        </authorList>
    </citation>
    <scope>NUCLEOTIDE SEQUENCE</scope>
</reference>
<accession>A0A8X6W2U8</accession>
<keyword evidence="2" id="KW-1185">Reference proteome</keyword>
<dbReference type="EMBL" id="BMAU01021379">
    <property type="protein sequence ID" value="GFY27277.1"/>
    <property type="molecule type" value="Genomic_DNA"/>
</dbReference>
<dbReference type="AlphaFoldDB" id="A0A8X6W2U8"/>
<proteinExistence type="predicted"/>
<sequence>MALLQVPDGRFIASGNVFQCINKLEVSQIKQRRKWRCVVSEAPDLQRSRGTPGDFLEFFACDHGGGNAGSLRKWTGSRICRGLHDRVLETRAA</sequence>
<organism evidence="1 2">
    <name type="scientific">Trichonephila clavipes</name>
    <name type="common">Golden silk orbweaver</name>
    <name type="synonym">Nephila clavipes</name>
    <dbReference type="NCBI Taxonomy" id="2585209"/>
    <lineage>
        <taxon>Eukaryota</taxon>
        <taxon>Metazoa</taxon>
        <taxon>Ecdysozoa</taxon>
        <taxon>Arthropoda</taxon>
        <taxon>Chelicerata</taxon>
        <taxon>Arachnida</taxon>
        <taxon>Araneae</taxon>
        <taxon>Araneomorphae</taxon>
        <taxon>Entelegynae</taxon>
        <taxon>Araneoidea</taxon>
        <taxon>Nephilidae</taxon>
        <taxon>Trichonephila</taxon>
    </lineage>
</organism>
<evidence type="ECO:0000313" key="2">
    <source>
        <dbReference type="Proteomes" id="UP000887159"/>
    </source>
</evidence>